<protein>
    <submittedName>
        <fullName evidence="3">Putative phage-associated protein</fullName>
    </submittedName>
</protein>
<evidence type="ECO:0000313" key="4">
    <source>
        <dbReference type="Proteomes" id="UP000245697"/>
    </source>
</evidence>
<evidence type="ECO:0000256" key="1">
    <source>
        <dbReference type="SAM" id="MobiDB-lite"/>
    </source>
</evidence>
<accession>A0A316EMI8</accession>
<comment type="caution">
    <text evidence="3">The sequence shown here is derived from an EMBL/GenBank/DDBJ whole genome shotgun (WGS) entry which is preliminary data.</text>
</comment>
<evidence type="ECO:0000259" key="2">
    <source>
        <dbReference type="Pfam" id="PF13274"/>
    </source>
</evidence>
<dbReference type="Pfam" id="PF13274">
    <property type="entry name" value="SocA_Panacea"/>
    <property type="match status" value="1"/>
</dbReference>
<reference evidence="3 4" key="1">
    <citation type="submission" date="2018-05" db="EMBL/GenBank/DDBJ databases">
        <title>Genomic Encyclopedia of Archaeal and Bacterial Type Strains, Phase II (KMG-II): from individual species to whole genera.</title>
        <authorList>
            <person name="Goeker M."/>
        </authorList>
    </citation>
    <scope>NUCLEOTIDE SEQUENCE [LARGE SCALE GENOMIC DNA]</scope>
    <source>
        <strain evidence="3 4">DSM 45184</strain>
    </source>
</reference>
<dbReference type="EMBL" id="QGGR01000036">
    <property type="protein sequence ID" value="PWK30816.1"/>
    <property type="molecule type" value="Genomic_DNA"/>
</dbReference>
<organism evidence="3 4">
    <name type="scientific">Actinoplanes xinjiangensis</name>
    <dbReference type="NCBI Taxonomy" id="512350"/>
    <lineage>
        <taxon>Bacteria</taxon>
        <taxon>Bacillati</taxon>
        <taxon>Actinomycetota</taxon>
        <taxon>Actinomycetes</taxon>
        <taxon>Micromonosporales</taxon>
        <taxon>Micromonosporaceae</taxon>
        <taxon>Actinoplanes</taxon>
    </lineage>
</organism>
<dbReference type="OrthoDB" id="9799173at2"/>
<proteinExistence type="predicted"/>
<sequence length="226" mass="25208">MHDVAAAVLTHVGPVEAMRLQKLVYYSQAWHLALVDEPLFTDPIEAWRDGPVTVALWDRHRGQRTVRSWPTGDPGNLAPTGSQVISLVCQVYGDLSGDDLSELTHNELPWRVARQGLPDHEPSKARIRDEEMKRFYRRRSLAGRRVADLVSGGLHGPADTEISAAERKQILADIRSDFRHQTPDDDPGSPQHVASAFTTACDHDQPPRVAARINRERPQRASAPRG</sequence>
<feature type="region of interest" description="Disordered" evidence="1">
    <location>
        <begin position="178"/>
        <end position="226"/>
    </location>
</feature>
<name>A0A316EMI8_9ACTN</name>
<dbReference type="AlphaFoldDB" id="A0A316EMI8"/>
<keyword evidence="4" id="KW-1185">Reference proteome</keyword>
<feature type="domain" description="Antitoxin SocA-like Panacea" evidence="2">
    <location>
        <begin position="20"/>
        <end position="110"/>
    </location>
</feature>
<dbReference type="InterPro" id="IPR025272">
    <property type="entry name" value="SocA_Panacea"/>
</dbReference>
<evidence type="ECO:0000313" key="3">
    <source>
        <dbReference type="EMBL" id="PWK30816.1"/>
    </source>
</evidence>
<dbReference type="RefSeq" id="WP_109602414.1">
    <property type="nucleotide sequence ID" value="NZ_BONA01000092.1"/>
</dbReference>
<dbReference type="Proteomes" id="UP000245697">
    <property type="component" value="Unassembled WGS sequence"/>
</dbReference>
<gene>
    <name evidence="3" type="ORF">BC793_13638</name>
</gene>